<name>A0A398AVX0_9BACI</name>
<gene>
    <name evidence="1" type="ORF">D1970_21015</name>
</gene>
<protein>
    <submittedName>
        <fullName evidence="1">Uncharacterized protein</fullName>
    </submittedName>
</protein>
<sequence length="90" mass="10034">MTVFPLVFYLFLFISVNRKYSFPIVTNILKDSLIVSLFGDQGKQIAVWGGDEMYGRGGELLGLVAEVDGWLGRWMDGWGGGWMVEGLRVG</sequence>
<dbReference type="Proteomes" id="UP000265816">
    <property type="component" value="Unassembled WGS sequence"/>
</dbReference>
<accession>A0A398AVX0</accession>
<organism evidence="1 2">
    <name type="scientific">Mesobacillus zeae</name>
    <dbReference type="NCBI Taxonomy" id="1917180"/>
    <lineage>
        <taxon>Bacteria</taxon>
        <taxon>Bacillati</taxon>
        <taxon>Bacillota</taxon>
        <taxon>Bacilli</taxon>
        <taxon>Bacillales</taxon>
        <taxon>Bacillaceae</taxon>
        <taxon>Mesobacillus</taxon>
    </lineage>
</organism>
<evidence type="ECO:0000313" key="2">
    <source>
        <dbReference type="Proteomes" id="UP000265816"/>
    </source>
</evidence>
<dbReference type="RefSeq" id="WP_119114806.1">
    <property type="nucleotide sequence ID" value="NZ_CBCSEO010000022.1"/>
</dbReference>
<proteinExistence type="predicted"/>
<dbReference type="EMBL" id="QWVT01000049">
    <property type="protein sequence ID" value="RID81735.1"/>
    <property type="molecule type" value="Genomic_DNA"/>
</dbReference>
<evidence type="ECO:0000313" key="1">
    <source>
        <dbReference type="EMBL" id="RID81735.1"/>
    </source>
</evidence>
<comment type="caution">
    <text evidence="1">The sequence shown here is derived from an EMBL/GenBank/DDBJ whole genome shotgun (WGS) entry which is preliminary data.</text>
</comment>
<reference evidence="1 2" key="1">
    <citation type="submission" date="2018-08" db="EMBL/GenBank/DDBJ databases">
        <title>Bacillus jemisoniae sp. nov., Bacillus chryseoplanitiae sp. nov., Bacillus resnikiae sp. nov., and Bacillus frankliniae sp. nov., isolated from Viking spacecraft and associated surfaces.</title>
        <authorList>
            <person name="Seuylemezian A."/>
            <person name="Vaishampayan P."/>
        </authorList>
    </citation>
    <scope>NUCLEOTIDE SEQUENCE [LARGE SCALE GENOMIC DNA]</scope>
    <source>
        <strain evidence="1 2">JJ-247</strain>
    </source>
</reference>
<dbReference type="AlphaFoldDB" id="A0A398AVX0"/>
<keyword evidence="2" id="KW-1185">Reference proteome</keyword>